<dbReference type="AlphaFoldDB" id="A3V1S5"/>
<keyword evidence="2" id="KW-1185">Reference proteome</keyword>
<comment type="caution">
    <text evidence="1">The sequence shown here is derived from an EMBL/GenBank/DDBJ whole genome shotgun (WGS) entry which is preliminary data.</text>
</comment>
<protein>
    <submittedName>
        <fullName evidence="1">Nicotinate phosphoribosyltransferase</fullName>
        <ecNumber evidence="1">6.3.4.21</ecNumber>
    </submittedName>
</protein>
<reference evidence="1 2" key="1">
    <citation type="submission" date="2006-01" db="EMBL/GenBank/DDBJ databases">
        <authorList>
            <person name="Hagstrom A."/>
            <person name="Ferriera S."/>
            <person name="Johnson J."/>
            <person name="Kravitz S."/>
            <person name="Halpern A."/>
            <person name="Remington K."/>
            <person name="Beeson K."/>
            <person name="Tran B."/>
            <person name="Rogers Y.-H."/>
            <person name="Friedman R."/>
            <person name="Venter J.C."/>
        </authorList>
    </citation>
    <scope>NUCLEOTIDE SEQUENCE [LARGE SCALE GENOMIC DNA]</scope>
    <source>
        <strain evidence="1 2">SKA53</strain>
    </source>
</reference>
<keyword evidence="1" id="KW-0436">Ligase</keyword>
<dbReference type="EMBL" id="AAMS01000001">
    <property type="protein sequence ID" value="EAQ08146.1"/>
    <property type="molecule type" value="Genomic_DNA"/>
</dbReference>
<accession>A3V1S5</accession>
<organism evidence="1 2">
    <name type="scientific">Yoonia vestfoldensis SKA53</name>
    <dbReference type="NCBI Taxonomy" id="314232"/>
    <lineage>
        <taxon>Bacteria</taxon>
        <taxon>Pseudomonadati</taxon>
        <taxon>Pseudomonadota</taxon>
        <taxon>Alphaproteobacteria</taxon>
        <taxon>Rhodobacterales</taxon>
        <taxon>Paracoccaceae</taxon>
        <taxon>Yoonia</taxon>
    </lineage>
</organism>
<dbReference type="RefSeq" id="WP_007206047.1">
    <property type="nucleotide sequence ID" value="NZ_CH672414.1"/>
</dbReference>
<keyword evidence="1" id="KW-0808">Transferase</keyword>
<sequence length="413" mass="45975">MGFFDKFHRDGGGDFTILLIGSSRYINFLSGVFSIPAYSNIESLPPKVKIIEPEKIGLPADKKILVLTQYKARDPYSAVKGVESFLTLPRSFLFIYPSGLREALEDECIVIEGKTSKLHKISRKSTVSSLPSKSSMIKSASKSVKSFAEYALASEVMSDRKTMGMMLRSLNSASLAANSSDSETQLITLWSAFEALLPAPSKDDGKHVRIVHFNKLIVPCVARKYLLSKFQNCFSVCAASVGGSFQKVLDDHGAGASPAERLGSILIGEPAYQKMLMKSLADSPLLMNRVWSLQRVLLNPKDGLGKTTTHESRVSWQVNRIYRERNDIVHSGSRSPFIAPLVENAFLYYRLVIRSLEDAFTRYNVYEPHSALQLISGQHSDAKDAIGQMLSNHKLNDEQKQLAFFKFVFQDQA</sequence>
<proteinExistence type="predicted"/>
<evidence type="ECO:0000313" key="2">
    <source>
        <dbReference type="Proteomes" id="UP000004507"/>
    </source>
</evidence>
<keyword evidence="1" id="KW-0328">Glycosyltransferase</keyword>
<name>A3V1S5_9RHOB</name>
<dbReference type="EC" id="6.3.4.21" evidence="1"/>
<dbReference type="Proteomes" id="UP000004507">
    <property type="component" value="Unassembled WGS sequence"/>
</dbReference>
<dbReference type="OrthoDB" id="6626310at2"/>
<dbReference type="eggNOG" id="ENOG502ZCB5">
    <property type="taxonomic scope" value="Bacteria"/>
</dbReference>
<dbReference type="GO" id="GO:0016757">
    <property type="term" value="F:glycosyltransferase activity"/>
    <property type="evidence" value="ECO:0007669"/>
    <property type="project" value="UniProtKB-KW"/>
</dbReference>
<gene>
    <name evidence="1" type="ORF">SKA53_10489</name>
</gene>
<dbReference type="GO" id="GO:0004516">
    <property type="term" value="F:nicotinate phosphoribosyltransferase activity"/>
    <property type="evidence" value="ECO:0007669"/>
    <property type="project" value="UniProtKB-EC"/>
</dbReference>
<dbReference type="HOGENOM" id="CLU_665338_0_0_5"/>
<evidence type="ECO:0000313" key="1">
    <source>
        <dbReference type="EMBL" id="EAQ08146.1"/>
    </source>
</evidence>